<feature type="domain" description="Nucleoside phosphorylase" evidence="6">
    <location>
        <begin position="5"/>
        <end position="231"/>
    </location>
</feature>
<dbReference type="Gene3D" id="3.40.50.1580">
    <property type="entry name" value="Nucleoside phosphorylase domain"/>
    <property type="match status" value="1"/>
</dbReference>
<dbReference type="NCBIfam" id="TIGR01704">
    <property type="entry name" value="MTA_SAH-Nsdase"/>
    <property type="match status" value="1"/>
</dbReference>
<evidence type="ECO:0000256" key="2">
    <source>
        <dbReference type="ARBA" id="ARBA00011974"/>
    </source>
</evidence>
<dbReference type="EMBL" id="AP019400">
    <property type="protein sequence ID" value="BBI34566.1"/>
    <property type="molecule type" value="Genomic_DNA"/>
</dbReference>
<evidence type="ECO:0000313" key="7">
    <source>
        <dbReference type="EMBL" id="BBI34566.1"/>
    </source>
</evidence>
<dbReference type="GO" id="GO:0009164">
    <property type="term" value="P:nucleoside catabolic process"/>
    <property type="evidence" value="ECO:0007669"/>
    <property type="project" value="InterPro"/>
</dbReference>
<dbReference type="GO" id="GO:0019509">
    <property type="term" value="P:L-methionine salvage from methylthioadenosine"/>
    <property type="evidence" value="ECO:0007669"/>
    <property type="project" value="UniProtKB-UniPathway"/>
</dbReference>
<proteinExistence type="predicted"/>
<protein>
    <recommendedName>
        <fullName evidence="2">adenosylhomocysteine nucleosidase</fullName>
        <ecNumber evidence="2">3.2.2.9</ecNumber>
    </recommendedName>
</protein>
<dbReference type="KEGG" id="cohn:KCTCHS21_39650"/>
<dbReference type="UniPathway" id="UPA00904">
    <property type="reaction ID" value="UER00871"/>
</dbReference>
<keyword evidence="5" id="KW-0486">Methionine biosynthesis</keyword>
<dbReference type="GO" id="GO:0008930">
    <property type="term" value="F:methylthioadenosine nucleosidase activity"/>
    <property type="evidence" value="ECO:0007669"/>
    <property type="project" value="InterPro"/>
</dbReference>
<evidence type="ECO:0000256" key="1">
    <source>
        <dbReference type="ARBA" id="ARBA00004945"/>
    </source>
</evidence>
<dbReference type="Pfam" id="PF01048">
    <property type="entry name" value="PNP_UDP_1"/>
    <property type="match status" value="1"/>
</dbReference>
<comment type="pathway">
    <text evidence="1">Amino-acid biosynthesis; L-methionine biosynthesis via salvage pathway; S-methyl-5-thio-alpha-D-ribose 1-phosphate from S-methyl-5'-thioadenosine (hydrolase route): step 1/2.</text>
</comment>
<evidence type="ECO:0000313" key="8">
    <source>
        <dbReference type="Proteomes" id="UP000289856"/>
    </source>
</evidence>
<dbReference type="OrthoDB" id="9792278at2"/>
<dbReference type="GO" id="GO:0008782">
    <property type="term" value="F:adenosylhomocysteine nucleosidase activity"/>
    <property type="evidence" value="ECO:0007669"/>
    <property type="project" value="UniProtKB-EC"/>
</dbReference>
<keyword evidence="4" id="KW-0378">Hydrolase</keyword>
<name>A0A3T1D907_9BACL</name>
<dbReference type="NCBIfam" id="NF004079">
    <property type="entry name" value="PRK05584.1"/>
    <property type="match status" value="1"/>
</dbReference>
<dbReference type="InterPro" id="IPR010049">
    <property type="entry name" value="MTA_SAH_Nsdase"/>
</dbReference>
<dbReference type="EC" id="3.2.2.9" evidence="2"/>
<evidence type="ECO:0000256" key="3">
    <source>
        <dbReference type="ARBA" id="ARBA00022605"/>
    </source>
</evidence>
<dbReference type="SUPFAM" id="SSF53167">
    <property type="entry name" value="Purine and uridine phosphorylases"/>
    <property type="match status" value="1"/>
</dbReference>
<dbReference type="RefSeq" id="WP_130612099.1">
    <property type="nucleotide sequence ID" value="NZ_AP019400.1"/>
</dbReference>
<dbReference type="Proteomes" id="UP000289856">
    <property type="component" value="Chromosome"/>
</dbReference>
<keyword evidence="3" id="KW-0028">Amino-acid biosynthesis</keyword>
<evidence type="ECO:0000256" key="4">
    <source>
        <dbReference type="ARBA" id="ARBA00022801"/>
    </source>
</evidence>
<evidence type="ECO:0000256" key="5">
    <source>
        <dbReference type="ARBA" id="ARBA00023167"/>
    </source>
</evidence>
<dbReference type="InterPro" id="IPR000845">
    <property type="entry name" value="Nucleoside_phosphorylase_d"/>
</dbReference>
<dbReference type="InterPro" id="IPR035994">
    <property type="entry name" value="Nucleoside_phosphorylase_sf"/>
</dbReference>
<organism evidence="7 8">
    <name type="scientific">Cohnella abietis</name>
    <dbReference type="NCBI Taxonomy" id="2507935"/>
    <lineage>
        <taxon>Bacteria</taxon>
        <taxon>Bacillati</taxon>
        <taxon>Bacillota</taxon>
        <taxon>Bacilli</taxon>
        <taxon>Bacillales</taxon>
        <taxon>Paenibacillaceae</taxon>
        <taxon>Cohnella</taxon>
    </lineage>
</organism>
<sequence length="233" mass="24836">MAFGTIGIIGAMQEEIKLLLAKLDNKASEQHAGITYYRGEFEGRKVVITRSGVGKVNAAVCTQVLIDRFGADAVIFTGVAGAVDPTLNIGDIVISSSSLQHDVDATPLGFPRGTIPYQDVSEYPADSRLIQLAEEAGQRVFPGRCITGKVLSGDQFIADRAIVKGLYEELGGACTEMEGASVAQVCFMNDIPHVIIRSMSDKADGSADVNFAEFTIEAANRSFAIVDEMIKGL</sequence>
<reference evidence="7 8" key="1">
    <citation type="submission" date="2019-01" db="EMBL/GenBank/DDBJ databases">
        <title>Complete genome sequence of Cohnella hallensis HS21 isolated from Korean fir (Abies koreana) rhizospheric soil.</title>
        <authorList>
            <person name="Jiang L."/>
            <person name="Kang S.W."/>
            <person name="Kim S."/>
            <person name="Jung J."/>
            <person name="Kim C.Y."/>
            <person name="Kim D.H."/>
            <person name="Kim S.W."/>
            <person name="Lee J."/>
        </authorList>
    </citation>
    <scope>NUCLEOTIDE SEQUENCE [LARGE SCALE GENOMIC DNA]</scope>
    <source>
        <strain evidence="7 8">HS21</strain>
    </source>
</reference>
<dbReference type="GO" id="GO:0019284">
    <property type="term" value="P:L-methionine salvage from S-adenosylmethionine"/>
    <property type="evidence" value="ECO:0007669"/>
    <property type="project" value="TreeGrafter"/>
</dbReference>
<keyword evidence="8" id="KW-1185">Reference proteome</keyword>
<evidence type="ECO:0000259" key="6">
    <source>
        <dbReference type="Pfam" id="PF01048"/>
    </source>
</evidence>
<gene>
    <name evidence="7" type="primary">mtnN_2</name>
    <name evidence="7" type="ORF">KCTCHS21_39650</name>
</gene>
<dbReference type="CDD" id="cd09008">
    <property type="entry name" value="MTAN"/>
    <property type="match status" value="1"/>
</dbReference>
<dbReference type="PANTHER" id="PTHR46832:SF1">
    <property type="entry name" value="5'-METHYLTHIOADENOSINE_S-ADENOSYLHOMOCYSTEINE NUCLEOSIDASE"/>
    <property type="match status" value="1"/>
</dbReference>
<accession>A0A3T1D907</accession>
<dbReference type="PANTHER" id="PTHR46832">
    <property type="entry name" value="5'-METHYLTHIOADENOSINE/S-ADENOSYLHOMOCYSTEINE NUCLEOSIDASE"/>
    <property type="match status" value="1"/>
</dbReference>
<dbReference type="AlphaFoldDB" id="A0A3T1D907"/>
<dbReference type="GO" id="GO:0005829">
    <property type="term" value="C:cytosol"/>
    <property type="evidence" value="ECO:0007669"/>
    <property type="project" value="TreeGrafter"/>
</dbReference>